<dbReference type="EMBL" id="SDMP01000007">
    <property type="protein sequence ID" value="RYR50047.1"/>
    <property type="molecule type" value="Genomic_DNA"/>
</dbReference>
<evidence type="ECO:0000313" key="2">
    <source>
        <dbReference type="EMBL" id="RYR50047.1"/>
    </source>
</evidence>
<sequence>MKRLRADMDIVKIYETVVKNGNRIGLYTEHPVDIPVIVEEKITPTKMRLKTCAKKILTPKKTLKRRLVVVEDDDDAEIVGYVQTFMEAHNKGQAQNKKEAHEATKRTHPTGQLFIPNPNLEKPPSFYIPVDDEDYSDKNVGYHCYESKELRSIASDEDADQPPVFSQCNTDAPVRQIQFELGMEFETPNQFRKAVRKFNINLGRSIFFPHCDSTRSKAICYDEGTAMQEMYEANHKFCAIHIWQNFRKKWNDKQMRMCIWACAKATATQDFNFTMEKLKKINVQVWEYLDKLAPKQWSRAHFIEYPKMDNYINNNYEVFNAKIDKFREKLIITMLEEVRCYVMRIIAKNKKALI</sequence>
<keyword evidence="3" id="KW-1185">Reference proteome</keyword>
<feature type="region of interest" description="Disordered" evidence="1">
    <location>
        <begin position="97"/>
        <end position="116"/>
    </location>
</feature>
<gene>
    <name evidence="2" type="ORF">Ahy_A07g036595</name>
</gene>
<evidence type="ECO:0000313" key="3">
    <source>
        <dbReference type="Proteomes" id="UP000289738"/>
    </source>
</evidence>
<comment type="caution">
    <text evidence="2">The sequence shown here is derived from an EMBL/GenBank/DDBJ whole genome shotgun (WGS) entry which is preliminary data.</text>
</comment>
<dbReference type="PANTHER" id="PTHR31973:SF197">
    <property type="entry name" value="SWIM-TYPE DOMAIN-CONTAINING PROTEIN"/>
    <property type="match status" value="1"/>
</dbReference>
<dbReference type="Proteomes" id="UP000289738">
    <property type="component" value="Chromosome A07"/>
</dbReference>
<name>A0A445CGM2_ARAHY</name>
<dbReference type="AlphaFoldDB" id="A0A445CGM2"/>
<protein>
    <submittedName>
        <fullName evidence="2">Uncharacterized protein</fullName>
    </submittedName>
</protein>
<dbReference type="PANTHER" id="PTHR31973">
    <property type="entry name" value="POLYPROTEIN, PUTATIVE-RELATED"/>
    <property type="match status" value="1"/>
</dbReference>
<proteinExistence type="predicted"/>
<accession>A0A445CGM2</accession>
<reference evidence="2 3" key="1">
    <citation type="submission" date="2019-01" db="EMBL/GenBank/DDBJ databases">
        <title>Sequencing of cultivated peanut Arachis hypogaea provides insights into genome evolution and oil improvement.</title>
        <authorList>
            <person name="Chen X."/>
        </authorList>
    </citation>
    <scope>NUCLEOTIDE SEQUENCE [LARGE SCALE GENOMIC DNA]</scope>
    <source>
        <strain evidence="3">cv. Fuhuasheng</strain>
        <tissue evidence="2">Leaves</tissue>
    </source>
</reference>
<evidence type="ECO:0000256" key="1">
    <source>
        <dbReference type="SAM" id="MobiDB-lite"/>
    </source>
</evidence>
<organism evidence="2 3">
    <name type="scientific">Arachis hypogaea</name>
    <name type="common">Peanut</name>
    <dbReference type="NCBI Taxonomy" id="3818"/>
    <lineage>
        <taxon>Eukaryota</taxon>
        <taxon>Viridiplantae</taxon>
        <taxon>Streptophyta</taxon>
        <taxon>Embryophyta</taxon>
        <taxon>Tracheophyta</taxon>
        <taxon>Spermatophyta</taxon>
        <taxon>Magnoliopsida</taxon>
        <taxon>eudicotyledons</taxon>
        <taxon>Gunneridae</taxon>
        <taxon>Pentapetalae</taxon>
        <taxon>rosids</taxon>
        <taxon>fabids</taxon>
        <taxon>Fabales</taxon>
        <taxon>Fabaceae</taxon>
        <taxon>Papilionoideae</taxon>
        <taxon>50 kb inversion clade</taxon>
        <taxon>dalbergioids sensu lato</taxon>
        <taxon>Dalbergieae</taxon>
        <taxon>Pterocarpus clade</taxon>
        <taxon>Arachis</taxon>
    </lineage>
</organism>